<comment type="caution">
    <text evidence="2">The sequence shown here is derived from an EMBL/GenBank/DDBJ whole genome shotgun (WGS) entry which is preliminary data.</text>
</comment>
<dbReference type="EMBL" id="QGLO01000004">
    <property type="protein sequence ID" value="PXY91408.1"/>
    <property type="molecule type" value="Genomic_DNA"/>
</dbReference>
<sequence length="142" mass="17258">MKCLWSFMKLSFNIWKDLLVYNFFIKMVLYLSVYFCGTLFSIPICLKFSKHWMLFILFYLIPYFFILYNRDPGQRREEKLLKLPKQLKLLEIPLGFLKKHRVCTIVFYTLLLFLFVFLSNHSKSYCVDNISFLDVLETILIY</sequence>
<reference evidence="2 3" key="1">
    <citation type="submission" date="2018-05" db="EMBL/GenBank/DDBJ databases">
        <title>Reference genomes for bee gut microbiota database.</title>
        <authorList>
            <person name="Ellegaard K.M."/>
        </authorList>
    </citation>
    <scope>NUCLEOTIDE SEQUENCE [LARGE SCALE GENOMIC DNA]</scope>
    <source>
        <strain evidence="2 3">ESL0172</strain>
    </source>
</reference>
<proteinExistence type="predicted"/>
<feature type="transmembrane region" description="Helical" evidence="1">
    <location>
        <begin position="20"/>
        <end position="40"/>
    </location>
</feature>
<organism evidence="2 3">
    <name type="scientific">Gilliamella apis</name>
    <dbReference type="NCBI Taxonomy" id="1970738"/>
    <lineage>
        <taxon>Bacteria</taxon>
        <taxon>Pseudomonadati</taxon>
        <taxon>Pseudomonadota</taxon>
        <taxon>Gammaproteobacteria</taxon>
        <taxon>Orbales</taxon>
        <taxon>Orbaceae</taxon>
        <taxon>Gilliamella</taxon>
    </lineage>
</organism>
<dbReference type="AlphaFoldDB" id="A0A2V4DNI7"/>
<protein>
    <submittedName>
        <fullName evidence="2">Uncharacterized protein</fullName>
    </submittedName>
</protein>
<evidence type="ECO:0000313" key="3">
    <source>
        <dbReference type="Proteomes" id="UP000247673"/>
    </source>
</evidence>
<keyword evidence="1" id="KW-0472">Membrane</keyword>
<dbReference type="Proteomes" id="UP000247673">
    <property type="component" value="Unassembled WGS sequence"/>
</dbReference>
<keyword evidence="1" id="KW-1133">Transmembrane helix</keyword>
<accession>A0A2V4DNI7</accession>
<feature type="transmembrane region" description="Helical" evidence="1">
    <location>
        <begin position="52"/>
        <end position="69"/>
    </location>
</feature>
<evidence type="ECO:0000313" key="2">
    <source>
        <dbReference type="EMBL" id="PXY91408.1"/>
    </source>
</evidence>
<feature type="transmembrane region" description="Helical" evidence="1">
    <location>
        <begin position="102"/>
        <end position="119"/>
    </location>
</feature>
<name>A0A2V4DNI7_9GAMM</name>
<evidence type="ECO:0000256" key="1">
    <source>
        <dbReference type="SAM" id="Phobius"/>
    </source>
</evidence>
<keyword evidence="1" id="KW-0812">Transmembrane</keyword>
<gene>
    <name evidence="2" type="ORF">DKK78_03485</name>
</gene>
<keyword evidence="3" id="KW-1185">Reference proteome</keyword>